<reference evidence="1 2" key="1">
    <citation type="submission" date="2020-04" db="EMBL/GenBank/DDBJ databases">
        <authorList>
            <person name="De Canck E."/>
        </authorList>
    </citation>
    <scope>NUCLEOTIDE SEQUENCE [LARGE SCALE GENOMIC DNA]</scope>
    <source>
        <strain evidence="1 2">LMG 29739</strain>
    </source>
</reference>
<accession>A0A6J5EUV6</accession>
<dbReference type="Proteomes" id="UP000494329">
    <property type="component" value="Unassembled WGS sequence"/>
</dbReference>
<dbReference type="RefSeq" id="WP_175114574.1">
    <property type="nucleotide sequence ID" value="NZ_CADIKF010000060.1"/>
</dbReference>
<gene>
    <name evidence="1" type="ORF">LMG29739_05438</name>
</gene>
<sequence length="148" mass="16808">MIDVSVPLMSHNHLYRHVRDVMGARGLIVVGIGKAGERGFQMLYRFADVCDRLEACGINVIFVYPKESVRHVFDATSIRGAHYRQKECLFLDEGGRFFRRPLPAKSLRVVQLDNGVQSIATTDLALLDETWDELLRTFFASVIGRCLH</sequence>
<protein>
    <submittedName>
        <fullName evidence="1">Uncharacterized protein</fullName>
    </submittedName>
</protein>
<evidence type="ECO:0000313" key="2">
    <source>
        <dbReference type="Proteomes" id="UP000494329"/>
    </source>
</evidence>
<keyword evidence="2" id="KW-1185">Reference proteome</keyword>
<evidence type="ECO:0000313" key="1">
    <source>
        <dbReference type="EMBL" id="CAB3769016.1"/>
    </source>
</evidence>
<organism evidence="1 2">
    <name type="scientific">Paraburkholderia solisilvae</name>
    <dbReference type="NCBI Taxonomy" id="624376"/>
    <lineage>
        <taxon>Bacteria</taxon>
        <taxon>Pseudomonadati</taxon>
        <taxon>Pseudomonadota</taxon>
        <taxon>Betaproteobacteria</taxon>
        <taxon>Burkholderiales</taxon>
        <taxon>Burkholderiaceae</taxon>
        <taxon>Paraburkholderia</taxon>
    </lineage>
</organism>
<proteinExistence type="predicted"/>
<dbReference type="AlphaFoldDB" id="A0A6J5EUV6"/>
<dbReference type="EMBL" id="CADIKF010000060">
    <property type="protein sequence ID" value="CAB3769016.1"/>
    <property type="molecule type" value="Genomic_DNA"/>
</dbReference>
<name>A0A6J5EUV6_9BURK</name>